<feature type="domain" description="Double zinc ribbon" evidence="2">
    <location>
        <begin position="21"/>
        <end position="77"/>
    </location>
</feature>
<keyword evidence="4" id="KW-1185">Reference proteome</keyword>
<proteinExistence type="inferred from homology"/>
<dbReference type="Gene3D" id="3.40.50.2020">
    <property type="match status" value="1"/>
</dbReference>
<reference evidence="4" key="1">
    <citation type="submission" date="2016-09" db="EMBL/GenBank/DDBJ databases">
        <title>Acidihalobacter prosperus F5.</title>
        <authorList>
            <person name="Khaleque H.N."/>
            <person name="Ramsay J.P."/>
            <person name="Kaksonen A.H."/>
            <person name="Boxall N.J."/>
            <person name="Watkin E.L.J."/>
        </authorList>
    </citation>
    <scope>NUCLEOTIDE SEQUENCE [LARGE SCALE GENOMIC DNA]</scope>
    <source>
        <strain evidence="4">F5</strain>
    </source>
</reference>
<sequence length="251" mass="27458">MHVNLEGIMASTLLGHLGRWLEAVYPPVCALCGDAGMRGLDLCVGCLAELPRLRFPCPCCGRPLPEAAGGRPCGRCLRRPPVYAAVYAPYRYAAPVDRLIAEFKFRGRLANARLLGELLRRAALEDGRVPPPLLIPVPLHPQRLRTRGYNQAVELARPLARTFGAHLDVDCVRRLRATLPQMSLPAARRRANVRGVFAMRAGRRLTGSVAIIDDVMTTGATVEELARVLRRAGASSVEVWSFARAGQARKP</sequence>
<protein>
    <recommendedName>
        <fullName evidence="2">Double zinc ribbon domain-containing protein</fullName>
    </recommendedName>
</protein>
<accession>A0A1D8IJQ9</accession>
<dbReference type="InterPro" id="IPR000836">
    <property type="entry name" value="PRTase_dom"/>
</dbReference>
<evidence type="ECO:0000259" key="2">
    <source>
        <dbReference type="Pfam" id="PF18912"/>
    </source>
</evidence>
<gene>
    <name evidence="3" type="ORF">BI364_00620</name>
</gene>
<dbReference type="AlphaFoldDB" id="A0A1D8IJQ9"/>
<comment type="similarity">
    <text evidence="1">Belongs to the ComF/GntX family.</text>
</comment>
<name>A0A1D8IJQ9_9GAMM</name>
<evidence type="ECO:0000256" key="1">
    <source>
        <dbReference type="ARBA" id="ARBA00008007"/>
    </source>
</evidence>
<dbReference type="InterPro" id="IPR029057">
    <property type="entry name" value="PRTase-like"/>
</dbReference>
<dbReference type="InterPro" id="IPR044005">
    <property type="entry name" value="DZR_2"/>
</dbReference>
<dbReference type="PANTHER" id="PTHR47505">
    <property type="entry name" value="DNA UTILIZATION PROTEIN YHGH"/>
    <property type="match status" value="1"/>
</dbReference>
<dbReference type="PANTHER" id="PTHR47505:SF1">
    <property type="entry name" value="DNA UTILIZATION PROTEIN YHGH"/>
    <property type="match status" value="1"/>
</dbReference>
<dbReference type="SUPFAM" id="SSF53271">
    <property type="entry name" value="PRTase-like"/>
    <property type="match status" value="1"/>
</dbReference>
<organism evidence="3 4">
    <name type="scientific">Acidihalobacter yilgarnensis</name>
    <dbReference type="NCBI Taxonomy" id="2819280"/>
    <lineage>
        <taxon>Bacteria</taxon>
        <taxon>Pseudomonadati</taxon>
        <taxon>Pseudomonadota</taxon>
        <taxon>Gammaproteobacteria</taxon>
        <taxon>Chromatiales</taxon>
        <taxon>Ectothiorhodospiraceae</taxon>
        <taxon>Acidihalobacter</taxon>
    </lineage>
</organism>
<dbReference type="Proteomes" id="UP000095401">
    <property type="component" value="Chromosome"/>
</dbReference>
<dbReference type="CDD" id="cd06223">
    <property type="entry name" value="PRTases_typeI"/>
    <property type="match status" value="1"/>
</dbReference>
<dbReference type="KEGG" id="aprs:BI364_00620"/>
<evidence type="ECO:0000313" key="4">
    <source>
        <dbReference type="Proteomes" id="UP000095401"/>
    </source>
</evidence>
<evidence type="ECO:0000313" key="3">
    <source>
        <dbReference type="EMBL" id="AOU96717.1"/>
    </source>
</evidence>
<dbReference type="Pfam" id="PF18912">
    <property type="entry name" value="DZR_2"/>
    <property type="match status" value="1"/>
</dbReference>
<dbReference type="InterPro" id="IPR051910">
    <property type="entry name" value="ComF/GntX_DNA_util-trans"/>
</dbReference>
<dbReference type="EMBL" id="CP017415">
    <property type="protein sequence ID" value="AOU96717.1"/>
    <property type="molecule type" value="Genomic_DNA"/>
</dbReference>